<dbReference type="SMART" id="SM00062">
    <property type="entry name" value="PBPb"/>
    <property type="match status" value="1"/>
</dbReference>
<keyword evidence="4" id="KW-1185">Reference proteome</keyword>
<dbReference type="Pfam" id="PF00497">
    <property type="entry name" value="SBP_bac_3"/>
    <property type="match status" value="1"/>
</dbReference>
<dbReference type="AlphaFoldDB" id="A0A917SVM6"/>
<dbReference type="PANTHER" id="PTHR35936:SF17">
    <property type="entry name" value="ARGININE-BINDING EXTRACELLULAR PROTEIN ARTP"/>
    <property type="match status" value="1"/>
</dbReference>
<dbReference type="EMBL" id="BMNA01000003">
    <property type="protein sequence ID" value="GGM01057.1"/>
    <property type="molecule type" value="Genomic_DNA"/>
</dbReference>
<evidence type="ECO:0000313" key="3">
    <source>
        <dbReference type="EMBL" id="GGM01057.1"/>
    </source>
</evidence>
<comment type="caution">
    <text evidence="3">The sequence shown here is derived from an EMBL/GenBank/DDBJ whole genome shotgun (WGS) entry which is preliminary data.</text>
</comment>
<protein>
    <submittedName>
        <fullName evidence="3">Amino acid ABC transporter substrate-binding protein</fullName>
    </submittedName>
</protein>
<evidence type="ECO:0000259" key="2">
    <source>
        <dbReference type="SMART" id="SM00062"/>
    </source>
</evidence>
<gene>
    <name evidence="3" type="ORF">GCM10011594_21400</name>
</gene>
<dbReference type="SUPFAM" id="SSF53850">
    <property type="entry name" value="Periplasmic binding protein-like II"/>
    <property type="match status" value="1"/>
</dbReference>
<reference evidence="3" key="1">
    <citation type="journal article" date="2014" name="Int. J. Syst. Evol. Microbiol.">
        <title>Complete genome sequence of Corynebacterium casei LMG S-19264T (=DSM 44701T), isolated from a smear-ripened cheese.</title>
        <authorList>
            <consortium name="US DOE Joint Genome Institute (JGI-PGF)"/>
            <person name="Walter F."/>
            <person name="Albersmeier A."/>
            <person name="Kalinowski J."/>
            <person name="Ruckert C."/>
        </authorList>
    </citation>
    <scope>NUCLEOTIDE SEQUENCE</scope>
    <source>
        <strain evidence="3">CGMCC 4.7308</strain>
    </source>
</reference>
<name>A0A917SVM6_9ACTN</name>
<proteinExistence type="predicted"/>
<feature type="domain" description="Solute-binding protein family 3/N-terminal" evidence="2">
    <location>
        <begin position="7"/>
        <end position="216"/>
    </location>
</feature>
<reference evidence="3" key="2">
    <citation type="submission" date="2020-09" db="EMBL/GenBank/DDBJ databases">
        <authorList>
            <person name="Sun Q."/>
            <person name="Zhou Y."/>
        </authorList>
    </citation>
    <scope>NUCLEOTIDE SEQUENCE</scope>
    <source>
        <strain evidence="3">CGMCC 4.7308</strain>
    </source>
</reference>
<organism evidence="3 4">
    <name type="scientific">Nakamurella endophytica</name>
    <dbReference type="NCBI Taxonomy" id="1748367"/>
    <lineage>
        <taxon>Bacteria</taxon>
        <taxon>Bacillati</taxon>
        <taxon>Actinomycetota</taxon>
        <taxon>Actinomycetes</taxon>
        <taxon>Nakamurellales</taxon>
        <taxon>Nakamurellaceae</taxon>
        <taxon>Nakamurella</taxon>
    </lineage>
</organism>
<sequence length="222" mass="22997">MVEDDPTNGKGFESAVAYAVADRLGYGKNQVAWTRVAFNAAISPAPKAFDFDINQFSITEDRRKAVDFSSGYYDVTQAVVTVKGSPVAGAKSIADLRSAKLGAQIGTTSLTALKSQIGPSGSPAVFQTNDAAVQALKNGQIDGLVVDLPTAFYLASAELDDGVLVGQLPATGGAPEQFGLLLEKDSALTSCVSKAVDALRADGTLAQLSTRWLAQAGAPVLQ</sequence>
<dbReference type="InterPro" id="IPR001638">
    <property type="entry name" value="Solute-binding_3/MltF_N"/>
</dbReference>
<evidence type="ECO:0000313" key="4">
    <source>
        <dbReference type="Proteomes" id="UP000655208"/>
    </source>
</evidence>
<dbReference type="PANTHER" id="PTHR35936">
    <property type="entry name" value="MEMBRANE-BOUND LYTIC MUREIN TRANSGLYCOSYLASE F"/>
    <property type="match status" value="1"/>
</dbReference>
<keyword evidence="1" id="KW-0732">Signal</keyword>
<evidence type="ECO:0000256" key="1">
    <source>
        <dbReference type="ARBA" id="ARBA00022729"/>
    </source>
</evidence>
<accession>A0A917SVM6</accession>
<dbReference type="CDD" id="cd13530">
    <property type="entry name" value="PBP2_peptides_like"/>
    <property type="match status" value="1"/>
</dbReference>
<dbReference type="Proteomes" id="UP000655208">
    <property type="component" value="Unassembled WGS sequence"/>
</dbReference>
<dbReference type="Gene3D" id="3.40.190.10">
    <property type="entry name" value="Periplasmic binding protein-like II"/>
    <property type="match status" value="2"/>
</dbReference>